<dbReference type="GO" id="GO:0008061">
    <property type="term" value="F:chitin binding"/>
    <property type="evidence" value="ECO:0007669"/>
    <property type="project" value="UniProtKB-UniRule"/>
</dbReference>
<feature type="domain" description="Chitin-binding type-1" evidence="5">
    <location>
        <begin position="434"/>
        <end position="480"/>
    </location>
</feature>
<dbReference type="CDD" id="cd00118">
    <property type="entry name" value="LysM"/>
    <property type="match status" value="1"/>
</dbReference>
<feature type="non-terminal residue" evidence="7">
    <location>
        <position position="1"/>
    </location>
</feature>
<dbReference type="Gene3D" id="3.30.60.10">
    <property type="entry name" value="Endochitinase-like"/>
    <property type="match status" value="3"/>
</dbReference>
<feature type="domain" description="LysM" evidence="6">
    <location>
        <begin position="377"/>
        <end position="423"/>
    </location>
</feature>
<dbReference type="RefSeq" id="XP_028466683.1">
    <property type="nucleotide sequence ID" value="XM_028608031.1"/>
</dbReference>
<feature type="domain" description="Chitin-binding type-1" evidence="5">
    <location>
        <begin position="543"/>
        <end position="589"/>
    </location>
</feature>
<dbReference type="STRING" id="1314773.A0A3N2PWK0"/>
<feature type="disulfide bond" evidence="4">
    <location>
        <begin position="509"/>
        <end position="523"/>
    </location>
</feature>
<feature type="disulfide bond" evidence="4">
    <location>
        <begin position="564"/>
        <end position="578"/>
    </location>
</feature>
<proteinExistence type="inferred from homology"/>
<evidence type="ECO:0008006" key="9">
    <source>
        <dbReference type="Google" id="ProtNLM"/>
    </source>
</evidence>
<dbReference type="InterPro" id="IPR052210">
    <property type="entry name" value="LysM1-like"/>
</dbReference>
<dbReference type="Gene3D" id="3.10.350.10">
    <property type="entry name" value="LysM domain"/>
    <property type="match status" value="1"/>
</dbReference>
<keyword evidence="4" id="KW-1015">Disulfide bond</keyword>
<feature type="disulfide bond" evidence="4">
    <location>
        <begin position="454"/>
        <end position="468"/>
    </location>
</feature>
<dbReference type="PROSITE" id="PS51782">
    <property type="entry name" value="LYSM"/>
    <property type="match status" value="1"/>
</dbReference>
<dbReference type="EMBL" id="ML119054">
    <property type="protein sequence ID" value="ROT38877.1"/>
    <property type="molecule type" value="Genomic_DNA"/>
</dbReference>
<organism evidence="7 8">
    <name type="scientific">Sodiomyces alkalinus (strain CBS 110278 / VKM F-3762 / F11)</name>
    <name type="common">Alkaliphilic filamentous fungus</name>
    <dbReference type="NCBI Taxonomy" id="1314773"/>
    <lineage>
        <taxon>Eukaryota</taxon>
        <taxon>Fungi</taxon>
        <taxon>Dikarya</taxon>
        <taxon>Ascomycota</taxon>
        <taxon>Pezizomycotina</taxon>
        <taxon>Sordariomycetes</taxon>
        <taxon>Hypocreomycetidae</taxon>
        <taxon>Glomerellales</taxon>
        <taxon>Plectosphaerellaceae</taxon>
        <taxon>Sodiomyces</taxon>
    </lineage>
</organism>
<dbReference type="InterPro" id="IPR036779">
    <property type="entry name" value="LysM_dom_sf"/>
</dbReference>
<sequence length="589" mass="64128">NTTLDCEDTFLEDIIQLEHFQWLLSNMTEGCTTSCETDINQWVSDVQTECAGQEMREMGNIIRPWSLPLIYQHKYQLGCMRGSASEWCWLDSLEWEGSEIPTYDEDLCITGKQIYSKLNQRIPRDPDFDADVCFEEGFDQYAVEADDVRLTNLYDEELLCSDCFLKIFHHRLLSPVLEIGDFTDYLIEQHGELETFCSTSMPLTTSSPELFLRTMPIPTPTTTGSAPPVMTTCAGQLIEPEPSQLWCDALSVQYNVPTGDLIVLTKDWSCRLDEEICAPPPCQLQYIGFEQLWTCESLRALISTAEKNVTEAEFAAWNKRIVGTCDHVRGDQYICAGPPGGEYEFPSPIYAPTSSAFYSTATPALPTHSGTTESCGKYFDARAGDTCNGIVLRESITLDQFLVLNPQIWSNCTNLWMDYSYCVAPVLEPPVSANGECGPDNGHAVCGGSGHGICCSYAGQCGSGIAFCGAGNCYSGECTDPSDNVSEDGSCGPDNNDWVCGGESGWGNCCSIYGWCGNSELYCAPGSCHSGQCDTDEGGPSVDGSCGPLFPGDKVCEGTHFGDCCSIYGYCGSGPGYCGAGNCHSGDCD</sequence>
<dbReference type="OrthoDB" id="1193027at2759"/>
<protein>
    <recommendedName>
        <fullName evidence="9">Chitin-binding type-1 domain-containing protein</fullName>
    </recommendedName>
</protein>
<dbReference type="SUPFAM" id="SSF57016">
    <property type="entry name" value="Plant lectins/antimicrobial peptides"/>
    <property type="match status" value="2"/>
</dbReference>
<dbReference type="PANTHER" id="PTHR34997">
    <property type="entry name" value="AM15"/>
    <property type="match status" value="1"/>
</dbReference>
<comment type="similarity">
    <text evidence="3">Belongs to the secreted LysM effector family.</text>
</comment>
<dbReference type="GeneID" id="39576509"/>
<name>A0A3N2PWK0_SODAK</name>
<evidence type="ECO:0000256" key="3">
    <source>
        <dbReference type="ARBA" id="ARBA00044955"/>
    </source>
</evidence>
<keyword evidence="1 4" id="KW-0147">Chitin-binding</keyword>
<dbReference type="PANTHER" id="PTHR34997:SF1">
    <property type="entry name" value="PEPTIDOGLYCAN-BINDING LYSIN DOMAIN"/>
    <property type="match status" value="1"/>
</dbReference>
<evidence type="ECO:0000256" key="1">
    <source>
        <dbReference type="ARBA" id="ARBA00022669"/>
    </source>
</evidence>
<gene>
    <name evidence="7" type="ORF">SODALDRAFT_276738</name>
</gene>
<reference evidence="7 8" key="1">
    <citation type="journal article" date="2018" name="Mol. Ecol.">
        <title>The obligate alkalophilic soda-lake fungus Sodiomyces alkalinus has shifted to a protein diet.</title>
        <authorList>
            <person name="Grum-Grzhimaylo A.A."/>
            <person name="Falkoski D.L."/>
            <person name="van den Heuvel J."/>
            <person name="Valero-Jimenez C.A."/>
            <person name="Min B."/>
            <person name="Choi I.G."/>
            <person name="Lipzen A."/>
            <person name="Daum C.G."/>
            <person name="Aanen D.K."/>
            <person name="Tsang A."/>
            <person name="Henrissat B."/>
            <person name="Bilanenko E.N."/>
            <person name="de Vries R.P."/>
            <person name="van Kan J.A.L."/>
            <person name="Grigoriev I.V."/>
            <person name="Debets A.J.M."/>
        </authorList>
    </citation>
    <scope>NUCLEOTIDE SEQUENCE [LARGE SCALE GENOMIC DNA]</scope>
    <source>
        <strain evidence="7 8">F11</strain>
    </source>
</reference>
<evidence type="ECO:0000313" key="7">
    <source>
        <dbReference type="EMBL" id="ROT38877.1"/>
    </source>
</evidence>
<comment type="caution">
    <text evidence="4">Lacks conserved residue(s) required for the propagation of feature annotation.</text>
</comment>
<accession>A0A3N2PWK0</accession>
<evidence type="ECO:0000256" key="2">
    <source>
        <dbReference type="ARBA" id="ARBA00023026"/>
    </source>
</evidence>
<keyword evidence="2" id="KW-0843">Virulence</keyword>
<dbReference type="InterPro" id="IPR001002">
    <property type="entry name" value="Chitin-bd_1"/>
</dbReference>
<dbReference type="PROSITE" id="PS50941">
    <property type="entry name" value="CHIT_BIND_I_2"/>
    <property type="match status" value="3"/>
</dbReference>
<evidence type="ECO:0000259" key="5">
    <source>
        <dbReference type="PROSITE" id="PS50941"/>
    </source>
</evidence>
<dbReference type="AlphaFoldDB" id="A0A3N2PWK0"/>
<dbReference type="SMART" id="SM00270">
    <property type="entry name" value="ChtBD1"/>
    <property type="match status" value="3"/>
</dbReference>
<dbReference type="Proteomes" id="UP000272025">
    <property type="component" value="Unassembled WGS sequence"/>
</dbReference>
<evidence type="ECO:0000259" key="6">
    <source>
        <dbReference type="PROSITE" id="PS51782"/>
    </source>
</evidence>
<dbReference type="InterPro" id="IPR018392">
    <property type="entry name" value="LysM"/>
</dbReference>
<evidence type="ECO:0000313" key="8">
    <source>
        <dbReference type="Proteomes" id="UP000272025"/>
    </source>
</evidence>
<keyword evidence="8" id="KW-1185">Reference proteome</keyword>
<feature type="domain" description="Chitin-binding type-1" evidence="5">
    <location>
        <begin position="488"/>
        <end position="535"/>
    </location>
</feature>
<evidence type="ECO:0000256" key="4">
    <source>
        <dbReference type="PROSITE-ProRule" id="PRU00261"/>
    </source>
</evidence>
<dbReference type="InterPro" id="IPR036861">
    <property type="entry name" value="Endochitinase-like_sf"/>
</dbReference>